<evidence type="ECO:0000256" key="2">
    <source>
        <dbReference type="ARBA" id="ARBA00013059"/>
    </source>
</evidence>
<proteinExistence type="inferred from homology"/>
<dbReference type="PANTHER" id="PTHR21499:SF3">
    <property type="entry name" value="ASPARTOKINASE"/>
    <property type="match status" value="1"/>
</dbReference>
<evidence type="ECO:0000256" key="3">
    <source>
        <dbReference type="ARBA" id="ARBA00022679"/>
    </source>
</evidence>
<dbReference type="NCBIfam" id="NF006614">
    <property type="entry name" value="PRK09181.1"/>
    <property type="match status" value="1"/>
</dbReference>
<evidence type="ECO:0000313" key="11">
    <source>
        <dbReference type="Proteomes" id="UP000032566"/>
    </source>
</evidence>
<evidence type="ECO:0000259" key="9">
    <source>
        <dbReference type="Pfam" id="PF22468"/>
    </source>
</evidence>
<organism evidence="10 11">
    <name type="scientific">Acidovorax temperans</name>
    <dbReference type="NCBI Taxonomy" id="80878"/>
    <lineage>
        <taxon>Bacteria</taxon>
        <taxon>Pseudomonadati</taxon>
        <taxon>Pseudomonadota</taxon>
        <taxon>Betaproteobacteria</taxon>
        <taxon>Burkholderiales</taxon>
        <taxon>Comamonadaceae</taxon>
        <taxon>Acidovorax</taxon>
    </lineage>
</organism>
<dbReference type="InterPro" id="IPR001048">
    <property type="entry name" value="Asp/Glu/Uridylate_kinase"/>
</dbReference>
<dbReference type="STRING" id="80878.RP29_05895"/>
<comment type="similarity">
    <text evidence="1">Belongs to the aspartokinase family.</text>
</comment>
<feature type="domain" description="Aspartokinase ACT" evidence="9">
    <location>
        <begin position="403"/>
        <end position="461"/>
    </location>
</feature>
<dbReference type="GO" id="GO:0009090">
    <property type="term" value="P:homoserine biosynthetic process"/>
    <property type="evidence" value="ECO:0007669"/>
    <property type="project" value="TreeGrafter"/>
</dbReference>
<dbReference type="SUPFAM" id="SSF53633">
    <property type="entry name" value="Carbamate kinase-like"/>
    <property type="match status" value="1"/>
</dbReference>
<evidence type="ECO:0000256" key="6">
    <source>
        <dbReference type="ARBA" id="ARBA00022840"/>
    </source>
</evidence>
<dbReference type="InterPro" id="IPR054352">
    <property type="entry name" value="ACT_Aspartokinase"/>
</dbReference>
<evidence type="ECO:0000256" key="1">
    <source>
        <dbReference type="ARBA" id="ARBA00010122"/>
    </source>
</evidence>
<dbReference type="Gene3D" id="3.40.1160.10">
    <property type="entry name" value="Acetylglutamate kinase-like"/>
    <property type="match status" value="1"/>
</dbReference>
<dbReference type="Pfam" id="PF22468">
    <property type="entry name" value="ACT_9"/>
    <property type="match status" value="1"/>
</dbReference>
<evidence type="ECO:0000259" key="8">
    <source>
        <dbReference type="Pfam" id="PF00696"/>
    </source>
</evidence>
<dbReference type="InterPro" id="IPR036393">
    <property type="entry name" value="AceGlu_kinase-like_sf"/>
</dbReference>
<dbReference type="SUPFAM" id="SSF55021">
    <property type="entry name" value="ACT-like"/>
    <property type="match status" value="2"/>
</dbReference>
<dbReference type="RefSeq" id="WP_044396742.1">
    <property type="nucleotide sequence ID" value="NZ_JXYQ01000016.1"/>
</dbReference>
<reference evidence="10 11" key="1">
    <citation type="submission" date="2014-12" db="EMBL/GenBank/DDBJ databases">
        <title>Isolation of bacteria from lake water.</title>
        <authorList>
            <person name="Sheng K.-Y."/>
            <person name="Chin P.-S."/>
            <person name="Chan K.-G."/>
            <person name="Tan G.S."/>
        </authorList>
    </citation>
    <scope>NUCLEOTIDE SEQUENCE [LARGE SCALE GENOMIC DNA]</scope>
    <source>
        <strain evidence="10 11">KY4</strain>
    </source>
</reference>
<dbReference type="Gene3D" id="3.30.70.260">
    <property type="match status" value="2"/>
</dbReference>
<dbReference type="EMBL" id="JXYQ01000016">
    <property type="protein sequence ID" value="KJA11395.1"/>
    <property type="molecule type" value="Genomic_DNA"/>
</dbReference>
<dbReference type="InterPro" id="IPR045865">
    <property type="entry name" value="ACT-like_dom_sf"/>
</dbReference>
<dbReference type="GO" id="GO:0005524">
    <property type="term" value="F:ATP binding"/>
    <property type="evidence" value="ECO:0007669"/>
    <property type="project" value="UniProtKB-KW"/>
</dbReference>
<dbReference type="PANTHER" id="PTHR21499">
    <property type="entry name" value="ASPARTATE KINASE"/>
    <property type="match status" value="1"/>
</dbReference>
<gene>
    <name evidence="10" type="ORF">RP29_05895</name>
</gene>
<dbReference type="AlphaFoldDB" id="A0A0D7KAT1"/>
<dbReference type="EC" id="2.7.2.4" evidence="2"/>
<dbReference type="Pfam" id="PF00696">
    <property type="entry name" value="AA_kinase"/>
    <property type="match status" value="1"/>
</dbReference>
<dbReference type="GO" id="GO:0005829">
    <property type="term" value="C:cytosol"/>
    <property type="evidence" value="ECO:0007669"/>
    <property type="project" value="TreeGrafter"/>
</dbReference>
<keyword evidence="3 10" id="KW-0808">Transferase</keyword>
<keyword evidence="5 10" id="KW-0418">Kinase</keyword>
<sequence>MQDVQNSKISVEKIGGTSMTAFGDVLRHIMLYDRSRIYGRIYVVSAYSGVTNQLLEHKKTGERGIYALFAEGKGYQDALANLATSLKKLNAGYADLGLPPDVADAFVDQRIGQAREYLNAMHHVLASGYLSRKDVLLAAREVLASIGESHSAFNSVEILKANGVNAVLMDLAGFDDNEAWTIDERIAHSFKGLDLSDKVVVATGYTKGTEGIMREFDRGYSEVTFSKIAVEVRPAEAVIHKEFHLSSADPNLVGLENAIVVGATNYDVADQLADVGMEAIHPKAAKPMELAGIPIRLKNTFEPDHPGTLITKDFVGERARVEIVTGTDKVTLIEIHDPSMVGTVGFDAGLMEVFCKHGVSYILKATNANSIAHLVWDSQATQELVAELEETYQVVTIKPSAIVCAIGSNISIPGVLAKAAQALADAHVNVNCVSQTLRQVNMQFVIEREDYKTAVKALNMALCVNSGTPVPRV</sequence>
<feature type="domain" description="Aspartate/glutamate/uridylate kinase" evidence="8">
    <location>
        <begin position="9"/>
        <end position="299"/>
    </location>
</feature>
<name>A0A0D7KAT1_9BURK</name>
<dbReference type="GO" id="GO:0009089">
    <property type="term" value="P:lysine biosynthetic process via diaminopimelate"/>
    <property type="evidence" value="ECO:0007669"/>
    <property type="project" value="TreeGrafter"/>
</dbReference>
<comment type="caution">
    <text evidence="10">The sequence shown here is derived from an EMBL/GenBank/DDBJ whole genome shotgun (WGS) entry which is preliminary data.</text>
</comment>
<dbReference type="PATRIC" id="fig|80878.5.peg.495"/>
<evidence type="ECO:0000313" key="10">
    <source>
        <dbReference type="EMBL" id="KJA11395.1"/>
    </source>
</evidence>
<evidence type="ECO:0000256" key="5">
    <source>
        <dbReference type="ARBA" id="ARBA00022777"/>
    </source>
</evidence>
<keyword evidence="11" id="KW-1185">Reference proteome</keyword>
<keyword evidence="4" id="KW-0547">Nucleotide-binding</keyword>
<evidence type="ECO:0000256" key="7">
    <source>
        <dbReference type="ARBA" id="ARBA00047872"/>
    </source>
</evidence>
<accession>A0A0D7KAT1</accession>
<keyword evidence="6" id="KW-0067">ATP-binding</keyword>
<dbReference type="Proteomes" id="UP000032566">
    <property type="component" value="Unassembled WGS sequence"/>
</dbReference>
<comment type="catalytic activity">
    <reaction evidence="7">
        <text>L-aspartate + ATP = 4-phospho-L-aspartate + ADP</text>
        <dbReference type="Rhea" id="RHEA:23776"/>
        <dbReference type="ChEBI" id="CHEBI:29991"/>
        <dbReference type="ChEBI" id="CHEBI:30616"/>
        <dbReference type="ChEBI" id="CHEBI:57535"/>
        <dbReference type="ChEBI" id="CHEBI:456216"/>
        <dbReference type="EC" id="2.7.2.4"/>
    </reaction>
</comment>
<dbReference type="GO" id="GO:0004072">
    <property type="term" value="F:aspartate kinase activity"/>
    <property type="evidence" value="ECO:0007669"/>
    <property type="project" value="UniProtKB-EC"/>
</dbReference>
<protein>
    <recommendedName>
        <fullName evidence="2">aspartate kinase</fullName>
        <ecNumber evidence="2">2.7.2.4</ecNumber>
    </recommendedName>
</protein>
<evidence type="ECO:0000256" key="4">
    <source>
        <dbReference type="ARBA" id="ARBA00022741"/>
    </source>
</evidence>
<dbReference type="OrthoDB" id="9799110at2"/>